<gene>
    <name evidence="4" type="ORF">CCHR01_17258</name>
</gene>
<evidence type="ECO:0000313" key="5">
    <source>
        <dbReference type="Proteomes" id="UP001243330"/>
    </source>
</evidence>
<dbReference type="InterPro" id="IPR015422">
    <property type="entry name" value="PyrdxlP-dep_Trfase_small"/>
</dbReference>
<keyword evidence="5" id="KW-1185">Reference proteome</keyword>
<dbReference type="SUPFAM" id="SSF53383">
    <property type="entry name" value="PLP-dependent transferases"/>
    <property type="match status" value="1"/>
</dbReference>
<sequence>MCEVSGESRRGSPNCRDVLGCSDSVDCSRIQPTGTSHGRTADPGKIPGLGRSFFIKGCPSAMSERVASIPSHGTTDDSLYRHQTPSVLQIAFPSWCHRLLHYDRDIVSRLGPSLCDPTTSTYEMVLKALNSVEFADASKSAVLHRDLKSQFLRTVGGEGNCYVVDGGRKLFDASGGAAVACLGHSDKRVAEAIIRQLSNIAYSPSTFFTTPVCEQLAQFLINTTHGHMSRAYLVSSGSEAMEAAMKLSRQYFLEKKPAEPQRHLYIARQRSYHGTTLGALSMGGHVARRANFKPMLLDNVVSHISPCFAYRDKLADESDESYVAKLAKELEDEFIRVGPGNVCAFVAEPVVGAALGCVPAVPGYFQAMKSVCDRYGALLIMDEVMSGMGRSGTLHAWEAEGVVPDIQTIGKGLAGGYQPIAGVLVNKRVVEVLEKGTSAFVHGHTYQGHPVACAAALEVQQIIQSDGLVANVQNMGQLLSGLLKESLMDHPYVGDIRGKGLFWGIEFVRDKQTKVPWPSAARIAASINELGLTEPYGIVVYPGSGTADGVLGDHIIVAPPYTVTRDEIAFVAETVTRLVNDFFSKLAIQGI</sequence>
<dbReference type="EMBL" id="JAQOWY010000592">
    <property type="protein sequence ID" value="KAK1840118.1"/>
    <property type="molecule type" value="Genomic_DNA"/>
</dbReference>
<dbReference type="PANTHER" id="PTHR43094">
    <property type="entry name" value="AMINOTRANSFERASE"/>
    <property type="match status" value="1"/>
</dbReference>
<dbReference type="Gene3D" id="3.40.640.10">
    <property type="entry name" value="Type I PLP-dependent aspartate aminotransferase-like (Major domain)"/>
    <property type="match status" value="1"/>
</dbReference>
<comment type="cofactor">
    <cofactor evidence="1">
        <name>pyridoxal 5'-phosphate</name>
        <dbReference type="ChEBI" id="CHEBI:597326"/>
    </cofactor>
</comment>
<comment type="caution">
    <text evidence="4">The sequence shown here is derived from an EMBL/GenBank/DDBJ whole genome shotgun (WGS) entry which is preliminary data.</text>
</comment>
<dbReference type="AlphaFoldDB" id="A0AAD9A2R6"/>
<dbReference type="InterPro" id="IPR015424">
    <property type="entry name" value="PyrdxlP-dep_Trfase"/>
</dbReference>
<organism evidence="4 5">
    <name type="scientific">Colletotrichum chrysophilum</name>
    <dbReference type="NCBI Taxonomy" id="1836956"/>
    <lineage>
        <taxon>Eukaryota</taxon>
        <taxon>Fungi</taxon>
        <taxon>Dikarya</taxon>
        <taxon>Ascomycota</taxon>
        <taxon>Pezizomycotina</taxon>
        <taxon>Sordariomycetes</taxon>
        <taxon>Hypocreomycetidae</taxon>
        <taxon>Glomerellales</taxon>
        <taxon>Glomerellaceae</taxon>
        <taxon>Colletotrichum</taxon>
        <taxon>Colletotrichum gloeosporioides species complex</taxon>
    </lineage>
</organism>
<dbReference type="GO" id="GO:0005829">
    <property type="term" value="C:cytosol"/>
    <property type="evidence" value="ECO:0007669"/>
    <property type="project" value="TreeGrafter"/>
</dbReference>
<dbReference type="FunFam" id="3.40.640.10:FF:000004">
    <property type="entry name" value="Acetylornithine aminotransferase"/>
    <property type="match status" value="1"/>
</dbReference>
<dbReference type="PANTHER" id="PTHR43094:SF1">
    <property type="entry name" value="AMINOTRANSFERASE CLASS-III"/>
    <property type="match status" value="1"/>
</dbReference>
<evidence type="ECO:0000256" key="1">
    <source>
        <dbReference type="ARBA" id="ARBA00001933"/>
    </source>
</evidence>
<dbReference type="Gene3D" id="3.90.1150.10">
    <property type="entry name" value="Aspartate Aminotransferase, domain 1"/>
    <property type="match status" value="1"/>
</dbReference>
<dbReference type="Pfam" id="PF00202">
    <property type="entry name" value="Aminotran_3"/>
    <property type="match status" value="1"/>
</dbReference>
<dbReference type="CDD" id="cd00610">
    <property type="entry name" value="OAT_like"/>
    <property type="match status" value="1"/>
</dbReference>
<keyword evidence="4" id="KW-0808">Transferase</keyword>
<accession>A0AAD9A2R6</accession>
<protein>
    <submittedName>
        <fullName evidence="4">Class III aminotransferase</fullName>
    </submittedName>
</protein>
<name>A0AAD9A2R6_9PEZI</name>
<dbReference type="Proteomes" id="UP001243330">
    <property type="component" value="Unassembled WGS sequence"/>
</dbReference>
<dbReference type="InterPro" id="IPR005814">
    <property type="entry name" value="Aminotrans_3"/>
</dbReference>
<dbReference type="GO" id="GO:0008483">
    <property type="term" value="F:transaminase activity"/>
    <property type="evidence" value="ECO:0007669"/>
    <property type="project" value="UniProtKB-KW"/>
</dbReference>
<keyword evidence="3" id="KW-0663">Pyridoxal phosphate</keyword>
<evidence type="ECO:0000256" key="2">
    <source>
        <dbReference type="ARBA" id="ARBA00008954"/>
    </source>
</evidence>
<evidence type="ECO:0000256" key="3">
    <source>
        <dbReference type="ARBA" id="ARBA00022898"/>
    </source>
</evidence>
<reference evidence="4" key="1">
    <citation type="submission" date="2023-01" db="EMBL/GenBank/DDBJ databases">
        <title>Colletotrichum chrysophilum M932 genome sequence.</title>
        <authorList>
            <person name="Baroncelli R."/>
        </authorList>
    </citation>
    <scope>NUCLEOTIDE SEQUENCE</scope>
    <source>
        <strain evidence="4">M932</strain>
    </source>
</reference>
<comment type="similarity">
    <text evidence="2">Belongs to the class-III pyridoxal-phosphate-dependent aminotransferase family.</text>
</comment>
<dbReference type="NCBIfam" id="NF005685">
    <property type="entry name" value="PRK07483.1"/>
    <property type="match status" value="1"/>
</dbReference>
<evidence type="ECO:0000313" key="4">
    <source>
        <dbReference type="EMBL" id="KAK1840118.1"/>
    </source>
</evidence>
<keyword evidence="4" id="KW-0032">Aminotransferase</keyword>
<dbReference type="InterPro" id="IPR015421">
    <property type="entry name" value="PyrdxlP-dep_Trfase_major"/>
</dbReference>
<dbReference type="GO" id="GO:0030170">
    <property type="term" value="F:pyridoxal phosphate binding"/>
    <property type="evidence" value="ECO:0007669"/>
    <property type="project" value="InterPro"/>
</dbReference>
<proteinExistence type="inferred from homology"/>